<dbReference type="EMBL" id="MPUH01001406">
    <property type="protein sequence ID" value="OMJ67974.1"/>
    <property type="molecule type" value="Genomic_DNA"/>
</dbReference>
<proteinExistence type="predicted"/>
<dbReference type="AlphaFoldDB" id="A0A1R2ATX5"/>
<evidence type="ECO:0000313" key="2">
    <source>
        <dbReference type="Proteomes" id="UP000187209"/>
    </source>
</evidence>
<dbReference type="Proteomes" id="UP000187209">
    <property type="component" value="Unassembled WGS sequence"/>
</dbReference>
<reference evidence="1 2" key="1">
    <citation type="submission" date="2016-11" db="EMBL/GenBank/DDBJ databases">
        <title>The macronuclear genome of Stentor coeruleus: a giant cell with tiny introns.</title>
        <authorList>
            <person name="Slabodnick M."/>
            <person name="Ruby J.G."/>
            <person name="Reiff S.B."/>
            <person name="Swart E.C."/>
            <person name="Gosai S."/>
            <person name="Prabakaran S."/>
            <person name="Witkowska E."/>
            <person name="Larue G.E."/>
            <person name="Fisher S."/>
            <person name="Freeman R.M."/>
            <person name="Gunawardena J."/>
            <person name="Chu W."/>
            <person name="Stover N.A."/>
            <person name="Gregory B.D."/>
            <person name="Nowacki M."/>
            <person name="Derisi J."/>
            <person name="Roy S.W."/>
            <person name="Marshall W.F."/>
            <person name="Sood P."/>
        </authorList>
    </citation>
    <scope>NUCLEOTIDE SEQUENCE [LARGE SCALE GENOMIC DNA]</scope>
    <source>
        <strain evidence="1">WM001</strain>
    </source>
</reference>
<accession>A0A1R2ATX5</accession>
<comment type="caution">
    <text evidence="1">The sequence shown here is derived from an EMBL/GenBank/DDBJ whole genome shotgun (WGS) entry which is preliminary data.</text>
</comment>
<sequence>MSSNLSSIRLLNNEVPELDLESIAEIHMTLEQLKTTPSGLEIYHKKTPSIEDQLLKKHQESQAKIAQKRLRQKSQELENLTPVPRISAKSTKLSLPRYKSEVKMMIDNTKKAGPEVEEILIRPQDTIPGPDLLSIKQSFSARGPGKKIKNPVVNPFKMTLAEKTKFFLKKKASRAKKAEKKKVEILQKDCTFKPNLTKSTPKHRRSTESLPELLLTEMGSRPEEAVRTPAPNPRLHREKSQEITISKPCIENYNQISPAKGIYSFKEGVNLKQLIEKSKPMIRYSIVRNY</sequence>
<keyword evidence="2" id="KW-1185">Reference proteome</keyword>
<name>A0A1R2ATX5_9CILI</name>
<organism evidence="1 2">
    <name type="scientific">Stentor coeruleus</name>
    <dbReference type="NCBI Taxonomy" id="5963"/>
    <lineage>
        <taxon>Eukaryota</taxon>
        <taxon>Sar</taxon>
        <taxon>Alveolata</taxon>
        <taxon>Ciliophora</taxon>
        <taxon>Postciliodesmatophora</taxon>
        <taxon>Heterotrichea</taxon>
        <taxon>Heterotrichida</taxon>
        <taxon>Stentoridae</taxon>
        <taxon>Stentor</taxon>
    </lineage>
</organism>
<protein>
    <submittedName>
        <fullName evidence="1">Uncharacterized protein</fullName>
    </submittedName>
</protein>
<gene>
    <name evidence="1" type="ORF">SteCoe_34713</name>
</gene>
<evidence type="ECO:0000313" key="1">
    <source>
        <dbReference type="EMBL" id="OMJ67974.1"/>
    </source>
</evidence>